<feature type="transmembrane region" description="Helical" evidence="1">
    <location>
        <begin position="25"/>
        <end position="47"/>
    </location>
</feature>
<protein>
    <recommendedName>
        <fullName evidence="4">Major facilitator superfamily (MFS) profile domain-containing protein</fullName>
    </recommendedName>
</protein>
<organism evidence="2 3">
    <name type="scientific">Candidatus Kaiserbacteria bacterium RIFCSPHIGHO2_02_FULL_49_16</name>
    <dbReference type="NCBI Taxonomy" id="1798490"/>
    <lineage>
        <taxon>Bacteria</taxon>
        <taxon>Candidatus Kaiseribacteriota</taxon>
    </lineage>
</organism>
<evidence type="ECO:0000313" key="2">
    <source>
        <dbReference type="EMBL" id="OGG61015.1"/>
    </source>
</evidence>
<feature type="transmembrane region" description="Helical" evidence="1">
    <location>
        <begin position="225"/>
        <end position="252"/>
    </location>
</feature>
<keyword evidence="1" id="KW-0472">Membrane</keyword>
<proteinExistence type="predicted"/>
<name>A0A1F6DHX9_9BACT</name>
<accession>A0A1F6DHX9</accession>
<evidence type="ECO:0008006" key="4">
    <source>
        <dbReference type="Google" id="ProtNLM"/>
    </source>
</evidence>
<keyword evidence="1" id="KW-0812">Transmembrane</keyword>
<evidence type="ECO:0000313" key="3">
    <source>
        <dbReference type="Proteomes" id="UP000178042"/>
    </source>
</evidence>
<dbReference type="EMBL" id="MFLD01000002">
    <property type="protein sequence ID" value="OGG61015.1"/>
    <property type="molecule type" value="Genomic_DNA"/>
</dbReference>
<feature type="transmembrane region" description="Helical" evidence="1">
    <location>
        <begin position="379"/>
        <end position="398"/>
    </location>
</feature>
<feature type="transmembrane region" description="Helical" evidence="1">
    <location>
        <begin position="258"/>
        <end position="277"/>
    </location>
</feature>
<feature type="transmembrane region" description="Helical" evidence="1">
    <location>
        <begin position="86"/>
        <end position="104"/>
    </location>
</feature>
<feature type="transmembrane region" description="Helical" evidence="1">
    <location>
        <begin position="289"/>
        <end position="307"/>
    </location>
</feature>
<feature type="transmembrane region" description="Helical" evidence="1">
    <location>
        <begin position="116"/>
        <end position="134"/>
    </location>
</feature>
<comment type="caution">
    <text evidence="2">The sequence shown here is derived from an EMBL/GenBank/DDBJ whole genome shotgun (WGS) entry which is preliminary data.</text>
</comment>
<feature type="transmembrane region" description="Helical" evidence="1">
    <location>
        <begin position="53"/>
        <end position="74"/>
    </location>
</feature>
<dbReference type="AlphaFoldDB" id="A0A1F6DHX9"/>
<evidence type="ECO:0000256" key="1">
    <source>
        <dbReference type="SAM" id="Phobius"/>
    </source>
</evidence>
<dbReference type="Proteomes" id="UP000178042">
    <property type="component" value="Unassembled WGS sequence"/>
</dbReference>
<feature type="transmembrane region" description="Helical" evidence="1">
    <location>
        <begin position="183"/>
        <end position="204"/>
    </location>
</feature>
<gene>
    <name evidence="2" type="ORF">A3C86_04685</name>
</gene>
<feature type="transmembrane region" description="Helical" evidence="1">
    <location>
        <begin position="155"/>
        <end position="177"/>
    </location>
</feature>
<feature type="transmembrane region" description="Helical" evidence="1">
    <location>
        <begin position="355"/>
        <end position="374"/>
    </location>
</feature>
<sequence length="407" mass="44549">MSDTHAPLTLPNTSARFELLHAHRFLFRTGLSIANTFAWIFVFQYFIAITSTISDALIATIVMYAMGQSITIILTPISASNLRRGTMHSLIFGALLAGGAYVTLGATLNSTLDGEPIGWGIAVFAILLGAYRALYWIPYQLRASTGVHGRSRLPILYEVIIALMPTFAGITMAVIPYAPLRLLFGSAVIIVMSLVPIIVSRDFVEKFSWSYFETFAHLLKRRNRRLLSASFSGGLQGTVLFLVWPIFVFFIVGWDYKILGAVLSATFIAILFLKYLYRKFARKMQIEQSVLVQVAFSVSGWVMRLFVGSPVGVVLADTYSHTSAGRSSHSIDALAFEQSADQGSFVDELTALKEMGLAIGRISACAIFALLLVWTTLPIAFAGMLILAGIASAVSIIMERPVVQSGF</sequence>
<reference evidence="2 3" key="1">
    <citation type="journal article" date="2016" name="Nat. Commun.">
        <title>Thousands of microbial genomes shed light on interconnected biogeochemical processes in an aquifer system.</title>
        <authorList>
            <person name="Anantharaman K."/>
            <person name="Brown C.T."/>
            <person name="Hug L.A."/>
            <person name="Sharon I."/>
            <person name="Castelle C.J."/>
            <person name="Probst A.J."/>
            <person name="Thomas B.C."/>
            <person name="Singh A."/>
            <person name="Wilkins M.J."/>
            <person name="Karaoz U."/>
            <person name="Brodie E.L."/>
            <person name="Williams K.H."/>
            <person name="Hubbard S.S."/>
            <person name="Banfield J.F."/>
        </authorList>
    </citation>
    <scope>NUCLEOTIDE SEQUENCE [LARGE SCALE GENOMIC DNA]</scope>
</reference>
<keyword evidence="1" id="KW-1133">Transmembrane helix</keyword>